<evidence type="ECO:0000256" key="1">
    <source>
        <dbReference type="SAM" id="MobiDB-lite"/>
    </source>
</evidence>
<gene>
    <name evidence="2" type="ORF">BJA5080_08422</name>
</gene>
<dbReference type="EMBL" id="ADOU02000004">
    <property type="protein sequence ID" value="KGJ69655.1"/>
    <property type="molecule type" value="Genomic_DNA"/>
</dbReference>
<organism evidence="2 3">
    <name type="scientific">Bradyrhizobium diazoefficiens SEMIA 5080</name>
    <dbReference type="NCBI Taxonomy" id="754504"/>
    <lineage>
        <taxon>Bacteria</taxon>
        <taxon>Pseudomonadati</taxon>
        <taxon>Pseudomonadota</taxon>
        <taxon>Alphaproteobacteria</taxon>
        <taxon>Hyphomicrobiales</taxon>
        <taxon>Nitrobacteraceae</taxon>
        <taxon>Bradyrhizobium</taxon>
    </lineage>
</organism>
<sequence>MERSHQYQLRRPLPGLSRPDAIEGVDLRQRQPIAANRVFEPAVADDVVVLVARGARSSIARSARTSGKDRMSRSIALAAFGSTTSS</sequence>
<dbReference type="AlphaFoldDB" id="A0A837CKZ1"/>
<name>A0A837CKZ1_9BRAD</name>
<reference evidence="2 3" key="1">
    <citation type="journal article" date="2014" name="BMC Genomics">
        <title>Comparative genomics of Bradyrhizobium japonicum CPAC 15 and Bradyrhizobium diazoefficiens CPAC 7: elite model strains for understanding symbiotic performance with soybean.</title>
        <authorList>
            <person name="Siqueira A.F."/>
            <person name="Ormeno-Orrillo E."/>
            <person name="Souza R.C."/>
            <person name="Rodrigues E.P."/>
            <person name="Almeida L.G."/>
            <person name="Barcellos F.G."/>
            <person name="Batista J.S."/>
            <person name="Nakatami A.S."/>
            <person name="Martinez-Romero E."/>
            <person name="Vasconcelos A.T."/>
            <person name="Hungria M."/>
        </authorList>
    </citation>
    <scope>NUCLEOTIDE SEQUENCE [LARGE SCALE GENOMIC DNA]</scope>
    <source>
        <strain evidence="2 3">SEMIA 5080</strain>
    </source>
</reference>
<evidence type="ECO:0000313" key="2">
    <source>
        <dbReference type="EMBL" id="KGJ69655.1"/>
    </source>
</evidence>
<feature type="region of interest" description="Disordered" evidence="1">
    <location>
        <begin position="1"/>
        <end position="20"/>
    </location>
</feature>
<accession>A0A837CKZ1</accession>
<comment type="caution">
    <text evidence="2">The sequence shown here is derived from an EMBL/GenBank/DDBJ whole genome shotgun (WGS) entry which is preliminary data.</text>
</comment>
<proteinExistence type="predicted"/>
<protein>
    <submittedName>
        <fullName evidence="2">Uncharacterized protein</fullName>
    </submittedName>
</protein>
<evidence type="ECO:0000313" key="3">
    <source>
        <dbReference type="Proteomes" id="UP000024900"/>
    </source>
</evidence>
<dbReference type="Proteomes" id="UP000024900">
    <property type="component" value="Unassembled WGS sequence"/>
</dbReference>